<dbReference type="EMBL" id="RKLQ01000001">
    <property type="protein sequence ID" value="MBX0302318.1"/>
    <property type="molecule type" value="Genomic_DNA"/>
</dbReference>
<sequence length="55" mass="5910">MTSDSGARSPATPQADRLRRRVTRTSANASVNQRVTPAGRVRHAAASTDRGYGDR</sequence>
<proteinExistence type="predicted"/>
<comment type="caution">
    <text evidence="2">The sequence shown here is derived from an EMBL/GenBank/DDBJ whole genome shotgun (WGS) entry which is preliminary data.</text>
</comment>
<feature type="compositionally biased region" description="Polar residues" evidence="1">
    <location>
        <begin position="24"/>
        <end position="35"/>
    </location>
</feature>
<accession>A0A8J7YJE0</accession>
<protein>
    <submittedName>
        <fullName evidence="2">Uncharacterized protein</fullName>
    </submittedName>
</protein>
<reference evidence="2" key="1">
    <citation type="submission" date="2021-06" db="EMBL/GenBank/DDBJ databases">
        <title>Halomicroarcula sp. F24A a new haloarchaeum isolated from saline soil.</title>
        <authorList>
            <person name="Duran-Viseras A."/>
            <person name="Sanchez-Porro C."/>
            <person name="Ventosa A."/>
        </authorList>
    </citation>
    <scope>NUCLEOTIDE SEQUENCE</scope>
    <source>
        <strain evidence="2">F24A</strain>
    </source>
</reference>
<gene>
    <name evidence="2" type="ORF">EGD98_01400</name>
</gene>
<dbReference type="RefSeq" id="WP_220586558.1">
    <property type="nucleotide sequence ID" value="NZ_RKLQ01000001.1"/>
</dbReference>
<dbReference type="Proteomes" id="UP000783863">
    <property type="component" value="Unassembled WGS sequence"/>
</dbReference>
<dbReference type="AlphaFoldDB" id="A0A8J7YJE0"/>
<evidence type="ECO:0000256" key="1">
    <source>
        <dbReference type="SAM" id="MobiDB-lite"/>
    </source>
</evidence>
<name>A0A8J7YJE0_9EURY</name>
<evidence type="ECO:0000313" key="2">
    <source>
        <dbReference type="EMBL" id="MBX0302318.1"/>
    </source>
</evidence>
<keyword evidence="3" id="KW-1185">Reference proteome</keyword>
<evidence type="ECO:0000313" key="3">
    <source>
        <dbReference type="Proteomes" id="UP000783863"/>
    </source>
</evidence>
<organism evidence="2 3">
    <name type="scientific">Haloarcula salinisoli</name>
    <dbReference type="NCBI Taxonomy" id="2487746"/>
    <lineage>
        <taxon>Archaea</taxon>
        <taxon>Methanobacteriati</taxon>
        <taxon>Methanobacteriota</taxon>
        <taxon>Stenosarchaea group</taxon>
        <taxon>Halobacteria</taxon>
        <taxon>Halobacteriales</taxon>
        <taxon>Haloarculaceae</taxon>
        <taxon>Haloarcula</taxon>
    </lineage>
</organism>
<feature type="region of interest" description="Disordered" evidence="1">
    <location>
        <begin position="1"/>
        <end position="55"/>
    </location>
</feature>